<dbReference type="EMBL" id="MU153020">
    <property type="protein sequence ID" value="KAF9440003.1"/>
    <property type="molecule type" value="Genomic_DNA"/>
</dbReference>
<proteinExistence type="predicted"/>
<feature type="non-terminal residue" evidence="1">
    <location>
        <position position="1"/>
    </location>
</feature>
<comment type="caution">
    <text evidence="1">The sequence shown here is derived from an EMBL/GenBank/DDBJ whole genome shotgun (WGS) entry which is preliminary data.</text>
</comment>
<dbReference type="AlphaFoldDB" id="A0A9P6BVY0"/>
<organism evidence="1 2">
    <name type="scientific">Macrolepiota fuliginosa MF-IS2</name>
    <dbReference type="NCBI Taxonomy" id="1400762"/>
    <lineage>
        <taxon>Eukaryota</taxon>
        <taxon>Fungi</taxon>
        <taxon>Dikarya</taxon>
        <taxon>Basidiomycota</taxon>
        <taxon>Agaricomycotina</taxon>
        <taxon>Agaricomycetes</taxon>
        <taxon>Agaricomycetidae</taxon>
        <taxon>Agaricales</taxon>
        <taxon>Agaricineae</taxon>
        <taxon>Agaricaceae</taxon>
        <taxon>Macrolepiota</taxon>
    </lineage>
</organism>
<name>A0A9P6BVY0_9AGAR</name>
<dbReference type="Proteomes" id="UP000807342">
    <property type="component" value="Unassembled WGS sequence"/>
</dbReference>
<protein>
    <submittedName>
        <fullName evidence="1">Uncharacterized protein</fullName>
    </submittedName>
</protein>
<dbReference type="OrthoDB" id="3267748at2759"/>
<keyword evidence="2" id="KW-1185">Reference proteome</keyword>
<evidence type="ECO:0000313" key="1">
    <source>
        <dbReference type="EMBL" id="KAF9440003.1"/>
    </source>
</evidence>
<sequence>IELLGKYLSGNAYCFFEHDILDLGQKYTLTEYFEHLFDYVFPADFWMQQRDKFDTCEQEWSVMDFLHHLHELADTIGDLEDKDIVLAFW</sequence>
<reference evidence="1" key="1">
    <citation type="submission" date="2020-11" db="EMBL/GenBank/DDBJ databases">
        <authorList>
            <consortium name="DOE Joint Genome Institute"/>
            <person name="Ahrendt S."/>
            <person name="Riley R."/>
            <person name="Andreopoulos W."/>
            <person name="Labutti K."/>
            <person name="Pangilinan J."/>
            <person name="Ruiz-Duenas F.J."/>
            <person name="Barrasa J.M."/>
            <person name="Sanchez-Garcia M."/>
            <person name="Camarero S."/>
            <person name="Miyauchi S."/>
            <person name="Serrano A."/>
            <person name="Linde D."/>
            <person name="Babiker R."/>
            <person name="Drula E."/>
            <person name="Ayuso-Fernandez I."/>
            <person name="Pacheco R."/>
            <person name="Padilla G."/>
            <person name="Ferreira P."/>
            <person name="Barriuso J."/>
            <person name="Kellner H."/>
            <person name="Castanera R."/>
            <person name="Alfaro M."/>
            <person name="Ramirez L."/>
            <person name="Pisabarro A.G."/>
            <person name="Kuo A."/>
            <person name="Tritt A."/>
            <person name="Lipzen A."/>
            <person name="He G."/>
            <person name="Yan M."/>
            <person name="Ng V."/>
            <person name="Cullen D."/>
            <person name="Martin F."/>
            <person name="Rosso M.-N."/>
            <person name="Henrissat B."/>
            <person name="Hibbett D."/>
            <person name="Martinez A.T."/>
            <person name="Grigoriev I.V."/>
        </authorList>
    </citation>
    <scope>NUCLEOTIDE SEQUENCE</scope>
    <source>
        <strain evidence="1">MF-IS2</strain>
    </source>
</reference>
<gene>
    <name evidence="1" type="ORF">P691DRAFT_689034</name>
</gene>
<accession>A0A9P6BVY0</accession>
<evidence type="ECO:0000313" key="2">
    <source>
        <dbReference type="Proteomes" id="UP000807342"/>
    </source>
</evidence>